<evidence type="ECO:0000256" key="1">
    <source>
        <dbReference type="ARBA" id="ARBA00023125"/>
    </source>
</evidence>
<dbReference type="Proteomes" id="UP000004263">
    <property type="component" value="Unassembled WGS sequence"/>
</dbReference>
<feature type="DNA-binding region" description="H-T-H motif" evidence="2">
    <location>
        <begin position="34"/>
        <end position="53"/>
    </location>
</feature>
<dbReference type="EMBL" id="AAQH01000009">
    <property type="protein sequence ID" value="EAT12212.1"/>
    <property type="molecule type" value="Genomic_DNA"/>
</dbReference>
<dbReference type="AlphaFoldDB" id="Q1N1R9"/>
<dbReference type="Pfam" id="PF00440">
    <property type="entry name" value="TetR_N"/>
    <property type="match status" value="1"/>
</dbReference>
<evidence type="ECO:0000256" key="2">
    <source>
        <dbReference type="PROSITE-ProRule" id="PRU00335"/>
    </source>
</evidence>
<gene>
    <name evidence="4" type="ORF">RED65_04280</name>
</gene>
<organism evidence="4 5">
    <name type="scientific">Bermanella marisrubri</name>
    <dbReference type="NCBI Taxonomy" id="207949"/>
    <lineage>
        <taxon>Bacteria</taxon>
        <taxon>Pseudomonadati</taxon>
        <taxon>Pseudomonadota</taxon>
        <taxon>Gammaproteobacteria</taxon>
        <taxon>Oceanospirillales</taxon>
        <taxon>Oceanospirillaceae</taxon>
        <taxon>Bermanella</taxon>
    </lineage>
</organism>
<dbReference type="InterPro" id="IPR001647">
    <property type="entry name" value="HTH_TetR"/>
</dbReference>
<dbReference type="GO" id="GO:0045892">
    <property type="term" value="P:negative regulation of DNA-templated transcription"/>
    <property type="evidence" value="ECO:0007669"/>
    <property type="project" value="InterPro"/>
</dbReference>
<keyword evidence="1 2" id="KW-0238">DNA-binding</keyword>
<evidence type="ECO:0000259" key="3">
    <source>
        <dbReference type="PROSITE" id="PS50977"/>
    </source>
</evidence>
<comment type="caution">
    <text evidence="4">The sequence shown here is derived from an EMBL/GenBank/DDBJ whole genome shotgun (WGS) entry which is preliminary data.</text>
</comment>
<evidence type="ECO:0000313" key="4">
    <source>
        <dbReference type="EMBL" id="EAT12212.1"/>
    </source>
</evidence>
<evidence type="ECO:0000313" key="5">
    <source>
        <dbReference type="Proteomes" id="UP000004263"/>
    </source>
</evidence>
<dbReference type="Gene3D" id="1.10.10.60">
    <property type="entry name" value="Homeodomain-like"/>
    <property type="match status" value="1"/>
</dbReference>
<dbReference type="InterPro" id="IPR036271">
    <property type="entry name" value="Tet_transcr_reg_TetR-rel_C_sf"/>
</dbReference>
<feature type="domain" description="HTH tetR-type" evidence="3">
    <location>
        <begin position="11"/>
        <end position="71"/>
    </location>
</feature>
<dbReference type="PROSITE" id="PS50977">
    <property type="entry name" value="HTH_TETR_2"/>
    <property type="match status" value="1"/>
</dbReference>
<dbReference type="Gene3D" id="1.10.357.10">
    <property type="entry name" value="Tetracycline Repressor, domain 2"/>
    <property type="match status" value="1"/>
</dbReference>
<proteinExistence type="predicted"/>
<name>Q1N1R9_9GAMM</name>
<dbReference type="STRING" id="207949.RED65_04280"/>
<dbReference type="Pfam" id="PF08362">
    <property type="entry name" value="TetR_C_3"/>
    <property type="match status" value="1"/>
</dbReference>
<dbReference type="GO" id="GO:0003677">
    <property type="term" value="F:DNA binding"/>
    <property type="evidence" value="ECO:0007669"/>
    <property type="project" value="UniProtKB-UniRule"/>
</dbReference>
<dbReference type="OrthoDB" id="6860332at2"/>
<dbReference type="SUPFAM" id="SSF46689">
    <property type="entry name" value="Homeodomain-like"/>
    <property type="match status" value="1"/>
</dbReference>
<keyword evidence="5" id="KW-1185">Reference proteome</keyword>
<dbReference type="InterPro" id="IPR009057">
    <property type="entry name" value="Homeodomain-like_sf"/>
</dbReference>
<dbReference type="SUPFAM" id="SSF48498">
    <property type="entry name" value="Tetracyclin repressor-like, C-terminal domain"/>
    <property type="match status" value="1"/>
</dbReference>
<dbReference type="InterPro" id="IPR050109">
    <property type="entry name" value="HTH-type_TetR-like_transc_reg"/>
</dbReference>
<sequence>MDKPKVGRIRERNSQQIIQAAQEEFVLHGFKGTSMQSIADRAGLPKANIHYYFKNKENLYNAVLEDIIEDWNVVLSDMDENSDPKEVLTNFIRNKMQLSYKKPKASKIFAMEIIQGAPHIKEYISKELRIWVKERVQIMQSWIDQGKMRAVDPMHLIFMIWATTQHYADFNTQILEVMNRREYDDEEIERITEFLTTMILNGLDIQ</sequence>
<dbReference type="PANTHER" id="PTHR30328">
    <property type="entry name" value="TRANSCRIPTIONAL REPRESSOR"/>
    <property type="match status" value="1"/>
</dbReference>
<dbReference type="PANTHER" id="PTHR30328:SF54">
    <property type="entry name" value="HTH-TYPE TRANSCRIPTIONAL REPRESSOR SCO4008"/>
    <property type="match status" value="1"/>
</dbReference>
<protein>
    <submittedName>
        <fullName evidence="4">Transcriptional regulator, TetR family protein</fullName>
    </submittedName>
</protein>
<accession>Q1N1R9</accession>
<reference evidence="4 5" key="1">
    <citation type="submission" date="2006-03" db="EMBL/GenBank/DDBJ databases">
        <authorList>
            <person name="Pinhassi J."/>
            <person name="Pedros-Alio C."/>
            <person name="Ferriera S."/>
            <person name="Johnson J."/>
            <person name="Kravitz S."/>
            <person name="Halpern A."/>
            <person name="Remington K."/>
            <person name="Beeson K."/>
            <person name="Tran B."/>
            <person name="Rogers Y.-H."/>
            <person name="Friedman R."/>
            <person name="Venter J.C."/>
        </authorList>
    </citation>
    <scope>NUCLEOTIDE SEQUENCE [LARGE SCALE GENOMIC DNA]</scope>
    <source>
        <strain evidence="4 5">RED65</strain>
    </source>
</reference>
<dbReference type="HOGENOM" id="CLU_069356_1_0_6"/>
<dbReference type="InterPro" id="IPR013573">
    <property type="entry name" value="Tscrpt_reg_YcdC_C"/>
</dbReference>
<dbReference type="PRINTS" id="PR00455">
    <property type="entry name" value="HTHTETR"/>
</dbReference>